<feature type="compositionally biased region" description="Polar residues" evidence="1">
    <location>
        <begin position="1"/>
        <end position="10"/>
    </location>
</feature>
<feature type="compositionally biased region" description="Polar residues" evidence="1">
    <location>
        <begin position="177"/>
        <end position="187"/>
    </location>
</feature>
<dbReference type="Proteomes" id="UP001175000">
    <property type="component" value="Unassembled WGS sequence"/>
</dbReference>
<feature type="compositionally biased region" description="Pro residues" evidence="1">
    <location>
        <begin position="59"/>
        <end position="72"/>
    </location>
</feature>
<reference evidence="3" key="1">
    <citation type="submission" date="2023-06" db="EMBL/GenBank/DDBJ databases">
        <title>Genome-scale phylogeny and comparative genomics of the fungal order Sordariales.</title>
        <authorList>
            <consortium name="Lawrence Berkeley National Laboratory"/>
            <person name="Hensen N."/>
            <person name="Bonometti L."/>
            <person name="Westerberg I."/>
            <person name="Brannstrom I.O."/>
            <person name="Guillou S."/>
            <person name="Cros-Aarteil S."/>
            <person name="Calhoun S."/>
            <person name="Haridas S."/>
            <person name="Kuo A."/>
            <person name="Mondo S."/>
            <person name="Pangilinan J."/>
            <person name="Riley R."/>
            <person name="Labutti K."/>
            <person name="Andreopoulos B."/>
            <person name="Lipzen A."/>
            <person name="Chen C."/>
            <person name="Yanf M."/>
            <person name="Daum C."/>
            <person name="Ng V."/>
            <person name="Clum A."/>
            <person name="Steindorff A."/>
            <person name="Ohm R."/>
            <person name="Martin F."/>
            <person name="Silar P."/>
            <person name="Natvig D."/>
            <person name="Lalanne C."/>
            <person name="Gautier V."/>
            <person name="Ament-Velasquez S.L."/>
            <person name="Kruys A."/>
            <person name="Hutchinson M.I."/>
            <person name="Powell A.J."/>
            <person name="Barry K."/>
            <person name="Miller A.N."/>
            <person name="Grigoriev I.V."/>
            <person name="Debuchy R."/>
            <person name="Gladieux P."/>
            <person name="Thoren M.H."/>
            <person name="Johannesson H."/>
        </authorList>
    </citation>
    <scope>NUCLEOTIDE SEQUENCE</scope>
    <source>
        <strain evidence="3">CBS 606.72</strain>
    </source>
</reference>
<organism evidence="3 4">
    <name type="scientific">Immersiella caudata</name>
    <dbReference type="NCBI Taxonomy" id="314043"/>
    <lineage>
        <taxon>Eukaryota</taxon>
        <taxon>Fungi</taxon>
        <taxon>Dikarya</taxon>
        <taxon>Ascomycota</taxon>
        <taxon>Pezizomycotina</taxon>
        <taxon>Sordariomycetes</taxon>
        <taxon>Sordariomycetidae</taxon>
        <taxon>Sordariales</taxon>
        <taxon>Lasiosphaeriaceae</taxon>
        <taxon>Immersiella</taxon>
    </lineage>
</organism>
<comment type="caution">
    <text evidence="3">The sequence shown here is derived from an EMBL/GenBank/DDBJ whole genome shotgun (WGS) entry which is preliminary data.</text>
</comment>
<dbReference type="PANTHER" id="PTHR39601">
    <property type="entry name" value="CHORIOGENIN HMINOR"/>
    <property type="match status" value="1"/>
</dbReference>
<feature type="region of interest" description="Disordered" evidence="1">
    <location>
        <begin position="791"/>
        <end position="863"/>
    </location>
</feature>
<name>A0AA40CCX8_9PEZI</name>
<evidence type="ECO:0000256" key="1">
    <source>
        <dbReference type="SAM" id="MobiDB-lite"/>
    </source>
</evidence>
<evidence type="ECO:0000313" key="4">
    <source>
        <dbReference type="Proteomes" id="UP001175000"/>
    </source>
</evidence>
<protein>
    <recommendedName>
        <fullName evidence="2">DUF8004 domain-containing protein</fullName>
    </recommendedName>
</protein>
<feature type="compositionally biased region" description="Low complexity" evidence="1">
    <location>
        <begin position="791"/>
        <end position="801"/>
    </location>
</feature>
<feature type="compositionally biased region" description="Low complexity" evidence="1">
    <location>
        <begin position="188"/>
        <end position="199"/>
    </location>
</feature>
<keyword evidence="4" id="KW-1185">Reference proteome</keyword>
<feature type="region of interest" description="Disordered" evidence="1">
    <location>
        <begin position="294"/>
        <end position="324"/>
    </location>
</feature>
<dbReference type="EMBL" id="JAULSU010000001">
    <property type="protein sequence ID" value="KAK0632869.1"/>
    <property type="molecule type" value="Genomic_DNA"/>
</dbReference>
<accession>A0AA40CCX8</accession>
<feature type="domain" description="DUF8004" evidence="2">
    <location>
        <begin position="394"/>
        <end position="486"/>
    </location>
</feature>
<feature type="region of interest" description="Disordered" evidence="1">
    <location>
        <begin position="908"/>
        <end position="960"/>
    </location>
</feature>
<feature type="compositionally biased region" description="Polar residues" evidence="1">
    <location>
        <begin position="97"/>
        <end position="128"/>
    </location>
</feature>
<gene>
    <name evidence="3" type="ORF">B0T14DRAFT_46233</name>
</gene>
<evidence type="ECO:0000313" key="3">
    <source>
        <dbReference type="EMBL" id="KAK0632869.1"/>
    </source>
</evidence>
<dbReference type="PANTHER" id="PTHR39601:SF2">
    <property type="entry name" value="CHORIOGENIN HMINOR"/>
    <property type="match status" value="1"/>
</dbReference>
<sequence>MSSNPNVSQQRLHRRPVSSQQQQQQVPGGYWQPVYVVNGPPPLAGAPAAHGWPTTSDIPPAPLQPPPPPPKLPYAHNRNASLPNPPTMLRKDPKMAATSSTPRMPVLTATQPSPPRQASHQRGRSASPSPRPATGKLQPSSNRLQPRHPSASPVPRGRSTSAQPSIVRPSADDAPRVTSNPTNTVPRSSGSSDGDSPGPKSKRRSWLPGGRSRSGSNDMDVNTRLGAWIITPGGQADYNASILTSGDKVPELWSEVGTVCVFLHPKERGLGPSFKVADHVFGSSRVLNERLLSENMGGSPQGSPFLTADDAARRQSPSNTSPGDYRLYLPLANTDFETLVTARNLFALLTNQPLVGTKSNPTVFAALLQVAGLLRDFAFSSYDGSSYGDEVDAAFDSLVEQLDVADVRSSQEKTIEALVLAEQMRSWSLYNEAFTHAVGKYDEIFELDSPLCSKISVSTRNRLERAHLALMNCEQNVNQRLSSFEFPGLFAGIANSTSHDEYKTVNFKEWRNSFGRMRNFVLAHYKDLFGNWPPKAKSKKNQFSRGGLNRQALKILYWDLCSLYDLLVDREWPTPRAIDDQSFEDGEGAVKSPAISALRQVLTEFDHSSPPVLPPMPFDVPKLPTMTAIRENYNDLPSKQQAKFDKHLQSNELLLLLIKSRNIDTDSLQRPFLDAFKEFELKEARSVSPHDLADQRIGHWLFLYVVLQSLPMLVVDAPDLKYTDGVEYFLCQAPQGNPPWNEDAGEVRKMWYRAGGQNLVELSTDVVMFSVEGIYTRSHCWVAAKRWESSSRPGSAAAAGPILDQPSLEADGPSPLVPPRAVFQDMDPVTNPHAGGMSPKGGASPTGSPLLRPRNAPGRGGNHAYRWSVSMGLEPLAIGDDSASRVMSAGSGHSRQSSISGLEAIAPPHARQGSRTPSIGNLRQAAGGNEPMSAPGQGQSTFDDILKGMEKKEKKKRSFF</sequence>
<dbReference type="InterPro" id="IPR058317">
    <property type="entry name" value="DUF8004"/>
</dbReference>
<evidence type="ECO:0000259" key="2">
    <source>
        <dbReference type="Pfam" id="PF26013"/>
    </source>
</evidence>
<dbReference type="AlphaFoldDB" id="A0AA40CCX8"/>
<dbReference type="Pfam" id="PF26013">
    <property type="entry name" value="DUF8004"/>
    <property type="match status" value="1"/>
</dbReference>
<proteinExistence type="predicted"/>
<feature type="region of interest" description="Disordered" evidence="1">
    <location>
        <begin position="1"/>
        <end position="220"/>
    </location>
</feature>